<dbReference type="Proteomes" id="UP000663829">
    <property type="component" value="Unassembled WGS sequence"/>
</dbReference>
<evidence type="ECO:0000313" key="2">
    <source>
        <dbReference type="EMBL" id="CAF0819744.1"/>
    </source>
</evidence>
<name>A0A813PP45_9BILA</name>
<dbReference type="AlphaFoldDB" id="A0A813PP45"/>
<comment type="caution">
    <text evidence="1">The sequence shown here is derived from an EMBL/GenBank/DDBJ whole genome shotgun (WGS) entry which is preliminary data.</text>
</comment>
<dbReference type="EMBL" id="CAJNOQ010000110">
    <property type="protein sequence ID" value="CAF0758030.1"/>
    <property type="molecule type" value="Genomic_DNA"/>
</dbReference>
<dbReference type="Proteomes" id="UP000682733">
    <property type="component" value="Unassembled WGS sequence"/>
</dbReference>
<evidence type="ECO:0000313" key="5">
    <source>
        <dbReference type="Proteomes" id="UP000663829"/>
    </source>
</evidence>
<sequence>MFNIFIFYMILINNDLNGNKITLFQITPGIPIVTRQLYSKLKLPRIIVCKPFDQNCSRLIHQLLECENIIMNDPGFSSQQYVHNINIHRQMITEMERCFDDEINPNPLSTEKKFDFSPL</sequence>
<evidence type="ECO:0000313" key="1">
    <source>
        <dbReference type="EMBL" id="CAF0758030.1"/>
    </source>
</evidence>
<dbReference type="EMBL" id="CAJOBC010000109">
    <property type="protein sequence ID" value="CAF3538373.1"/>
    <property type="molecule type" value="Genomic_DNA"/>
</dbReference>
<gene>
    <name evidence="1" type="ORF">GPM918_LOCUS1224</name>
    <name evidence="2" type="ORF">OVA965_LOCUS5582</name>
    <name evidence="3" type="ORF">SRO942_LOCUS1215</name>
    <name evidence="4" type="ORF">TMI583_LOCUS5577</name>
</gene>
<dbReference type="OrthoDB" id="10037272at2759"/>
<accession>A0A813PP45</accession>
<dbReference type="Proteomes" id="UP000681722">
    <property type="component" value="Unassembled WGS sequence"/>
</dbReference>
<evidence type="ECO:0000313" key="3">
    <source>
        <dbReference type="EMBL" id="CAF3538373.1"/>
    </source>
</evidence>
<reference evidence="1" key="1">
    <citation type="submission" date="2021-02" db="EMBL/GenBank/DDBJ databases">
        <authorList>
            <person name="Nowell W R."/>
        </authorList>
    </citation>
    <scope>NUCLEOTIDE SEQUENCE</scope>
</reference>
<dbReference type="EMBL" id="CAJOBA010001588">
    <property type="protein sequence ID" value="CAF3603919.1"/>
    <property type="molecule type" value="Genomic_DNA"/>
</dbReference>
<protein>
    <submittedName>
        <fullName evidence="1">Uncharacterized protein</fullName>
    </submittedName>
</protein>
<dbReference type="Proteomes" id="UP000677228">
    <property type="component" value="Unassembled WGS sequence"/>
</dbReference>
<proteinExistence type="predicted"/>
<evidence type="ECO:0000313" key="4">
    <source>
        <dbReference type="EMBL" id="CAF3603919.1"/>
    </source>
</evidence>
<organism evidence="1 5">
    <name type="scientific">Didymodactylos carnosus</name>
    <dbReference type="NCBI Taxonomy" id="1234261"/>
    <lineage>
        <taxon>Eukaryota</taxon>
        <taxon>Metazoa</taxon>
        <taxon>Spiralia</taxon>
        <taxon>Gnathifera</taxon>
        <taxon>Rotifera</taxon>
        <taxon>Eurotatoria</taxon>
        <taxon>Bdelloidea</taxon>
        <taxon>Philodinida</taxon>
        <taxon>Philodinidae</taxon>
        <taxon>Didymodactylos</taxon>
    </lineage>
</organism>
<dbReference type="EMBL" id="CAJNOK010001589">
    <property type="protein sequence ID" value="CAF0819744.1"/>
    <property type="molecule type" value="Genomic_DNA"/>
</dbReference>
<keyword evidence="5" id="KW-1185">Reference proteome</keyword>